<dbReference type="AlphaFoldDB" id="A0A5J6N4V6"/>
<evidence type="ECO:0000259" key="2">
    <source>
        <dbReference type="Pfam" id="PF08242"/>
    </source>
</evidence>
<protein>
    <recommendedName>
        <fullName evidence="2">Methyltransferase type 12 domain-containing protein</fullName>
    </recommendedName>
</protein>
<feature type="compositionally biased region" description="Basic and acidic residues" evidence="1">
    <location>
        <begin position="1"/>
        <end position="10"/>
    </location>
</feature>
<dbReference type="SUPFAM" id="SSF53335">
    <property type="entry name" value="S-adenosyl-L-methionine-dependent methyltransferases"/>
    <property type="match status" value="1"/>
</dbReference>
<dbReference type="Proteomes" id="UP000325797">
    <property type="component" value="Chromosome"/>
</dbReference>
<evidence type="ECO:0000256" key="1">
    <source>
        <dbReference type="SAM" id="MobiDB-lite"/>
    </source>
</evidence>
<feature type="compositionally biased region" description="Basic and acidic residues" evidence="1">
    <location>
        <begin position="18"/>
        <end position="29"/>
    </location>
</feature>
<reference evidence="3 4" key="1">
    <citation type="submission" date="2019-08" db="EMBL/GenBank/DDBJ databases">
        <title>Hyperibacter terrae gen. nov., sp. nov. and Hyperibacter viscosus sp. nov., two new members in the family Rhodospirillaceae isolated from the rhizosphere of Hypericum perforatum.</title>
        <authorList>
            <person name="Noviana Z."/>
        </authorList>
    </citation>
    <scope>NUCLEOTIDE SEQUENCE [LARGE SCALE GENOMIC DNA]</scope>
    <source>
        <strain evidence="3 4">R5959</strain>
    </source>
</reference>
<feature type="region of interest" description="Disordered" evidence="1">
    <location>
        <begin position="1"/>
        <end position="29"/>
    </location>
</feature>
<organism evidence="3 4">
    <name type="scientific">Hypericibacter adhaerens</name>
    <dbReference type="NCBI Taxonomy" id="2602016"/>
    <lineage>
        <taxon>Bacteria</taxon>
        <taxon>Pseudomonadati</taxon>
        <taxon>Pseudomonadota</taxon>
        <taxon>Alphaproteobacteria</taxon>
        <taxon>Rhodospirillales</taxon>
        <taxon>Dongiaceae</taxon>
        <taxon>Hypericibacter</taxon>
    </lineage>
</organism>
<feature type="domain" description="Methyltransferase type 12" evidence="2">
    <location>
        <begin position="58"/>
        <end position="155"/>
    </location>
</feature>
<dbReference type="CDD" id="cd02440">
    <property type="entry name" value="AdoMet_MTases"/>
    <property type="match status" value="1"/>
</dbReference>
<dbReference type="RefSeq" id="WP_151120258.1">
    <property type="nucleotide sequence ID" value="NZ_CP042582.1"/>
</dbReference>
<dbReference type="InterPro" id="IPR029063">
    <property type="entry name" value="SAM-dependent_MTases_sf"/>
</dbReference>
<evidence type="ECO:0000313" key="3">
    <source>
        <dbReference type="EMBL" id="QEX24968.1"/>
    </source>
</evidence>
<sequence length="416" mass="45312">MSEDRVRDQYEAYPYPPRDPRDEAKRLIEGSPSHRLEIDHYVFAGRRDWREPFKALVAGGGTGDGLVMLAQQLADIGCPAEIHYLDLSHASRNIAEARIRARELTSVTFHHAAIESLPRLGLGRFDYIDCCGVLHHLADPAAGLRILAQSLSLEGGIGLMVYGELGRSGVYPMQELLRMLGGGDPAERRIETAKRLLRQLPATNLFARNPALGDHLRAGDAGIHDLLLHARDRAYRVGELIAMIDAAGLAPTALIEPWRYDPASYLADPKLLAPLNAMDRWRRAEAAELLAGNLKIHIAYAVPKTRAAAAVAMPDPTAVPILKGAPGIEIARGLKPGGRLTVAADGFETRFPTGAGMGPILAAINGRRSLAEIEALLAGQDSKRWTPAHFAAEFAQTYRLFNSLNRLFLRHTGPPA</sequence>
<dbReference type="KEGG" id="hadh:FRZ61_49110"/>
<dbReference type="Pfam" id="PF08242">
    <property type="entry name" value="Methyltransf_12"/>
    <property type="match status" value="1"/>
</dbReference>
<accession>A0A5J6N4V6</accession>
<dbReference type="EMBL" id="CP042582">
    <property type="protein sequence ID" value="QEX24968.1"/>
    <property type="molecule type" value="Genomic_DNA"/>
</dbReference>
<dbReference type="OrthoDB" id="649979at2"/>
<gene>
    <name evidence="3" type="ORF">FRZ61_49110</name>
</gene>
<dbReference type="Gene3D" id="3.40.50.150">
    <property type="entry name" value="Vaccinia Virus protein VP39"/>
    <property type="match status" value="1"/>
</dbReference>
<dbReference type="InterPro" id="IPR013217">
    <property type="entry name" value="Methyltransf_12"/>
</dbReference>
<evidence type="ECO:0000313" key="4">
    <source>
        <dbReference type="Proteomes" id="UP000325797"/>
    </source>
</evidence>
<keyword evidence="4" id="KW-1185">Reference proteome</keyword>
<name>A0A5J6N4V6_9PROT</name>
<proteinExistence type="predicted"/>